<dbReference type="EMBL" id="LT608328">
    <property type="protein sequence ID" value="SCM59344.1"/>
    <property type="molecule type" value="Genomic_DNA"/>
</dbReference>
<feature type="domain" description="Gfo/Idh/MocA-like oxidoreductase bacterial type C-terminal" evidence="2">
    <location>
        <begin position="205"/>
        <end position="267"/>
    </location>
</feature>
<name>A0A1G4G9W5_9BACT</name>
<dbReference type="InterPro" id="IPR050463">
    <property type="entry name" value="Gfo/Idh/MocA_oxidrdct_glycsds"/>
</dbReference>
<dbReference type="InterPro" id="IPR043906">
    <property type="entry name" value="Gfo/Idh/MocA_OxRdtase_bact_C"/>
</dbReference>
<dbReference type="Gene3D" id="3.40.50.720">
    <property type="entry name" value="NAD(P)-binding Rossmann-like Domain"/>
    <property type="match status" value="1"/>
</dbReference>
<dbReference type="GO" id="GO:0000166">
    <property type="term" value="F:nucleotide binding"/>
    <property type="evidence" value="ECO:0007669"/>
    <property type="project" value="InterPro"/>
</dbReference>
<dbReference type="RefSeq" id="WP_071137647.1">
    <property type="nucleotide sequence ID" value="NZ_LT608328.1"/>
</dbReference>
<keyword evidence="4" id="KW-1185">Reference proteome</keyword>
<dbReference type="Pfam" id="PF01408">
    <property type="entry name" value="GFO_IDH_MocA"/>
    <property type="match status" value="1"/>
</dbReference>
<organism evidence="3 4">
    <name type="scientific">Petrimonas mucosa</name>
    <dbReference type="NCBI Taxonomy" id="1642646"/>
    <lineage>
        <taxon>Bacteria</taxon>
        <taxon>Pseudomonadati</taxon>
        <taxon>Bacteroidota</taxon>
        <taxon>Bacteroidia</taxon>
        <taxon>Bacteroidales</taxon>
        <taxon>Dysgonomonadaceae</taxon>
        <taxon>Petrimonas</taxon>
    </lineage>
</organism>
<protein>
    <recommendedName>
        <fullName evidence="5">Gfo/Idh/MocA family oxidoreductase</fullName>
    </recommendedName>
</protein>
<dbReference type="AlphaFoldDB" id="A0A1G4G9W5"/>
<evidence type="ECO:0000259" key="1">
    <source>
        <dbReference type="Pfam" id="PF01408"/>
    </source>
</evidence>
<dbReference type="STRING" id="1642646.ING2E5A_2548"/>
<dbReference type="PROSITE" id="PS51318">
    <property type="entry name" value="TAT"/>
    <property type="match status" value="1"/>
</dbReference>
<accession>A0A1G4G9W5</accession>
<evidence type="ECO:0000259" key="2">
    <source>
        <dbReference type="Pfam" id="PF19051"/>
    </source>
</evidence>
<feature type="domain" description="Gfo/Idh/MocA-like oxidoreductase N-terminal" evidence="1">
    <location>
        <begin position="40"/>
        <end position="157"/>
    </location>
</feature>
<evidence type="ECO:0008006" key="5">
    <source>
        <dbReference type="Google" id="ProtNLM"/>
    </source>
</evidence>
<reference evidence="3 4" key="1">
    <citation type="submission" date="2016-08" db="EMBL/GenBank/DDBJ databases">
        <authorList>
            <person name="Seilhamer J.J."/>
        </authorList>
    </citation>
    <scope>NUCLEOTIDE SEQUENCE [LARGE SCALE GENOMIC DNA]</scope>
    <source>
        <strain evidence="3">ING2-E5A</strain>
    </source>
</reference>
<proteinExistence type="predicted"/>
<dbReference type="InterPro" id="IPR036291">
    <property type="entry name" value="NAD(P)-bd_dom_sf"/>
</dbReference>
<dbReference type="SUPFAM" id="SSF51735">
    <property type="entry name" value="NAD(P)-binding Rossmann-fold domains"/>
    <property type="match status" value="1"/>
</dbReference>
<evidence type="ECO:0000313" key="4">
    <source>
        <dbReference type="Proteomes" id="UP000178485"/>
    </source>
</evidence>
<dbReference type="InterPro" id="IPR000683">
    <property type="entry name" value="Gfo/Idh/MocA-like_OxRdtase_N"/>
</dbReference>
<dbReference type="InterPro" id="IPR006311">
    <property type="entry name" value="TAT_signal"/>
</dbReference>
<dbReference type="Proteomes" id="UP000178485">
    <property type="component" value="Chromosome i"/>
</dbReference>
<dbReference type="KEGG" id="pmuc:ING2E5A_2548"/>
<dbReference type="PANTHER" id="PTHR43818">
    <property type="entry name" value="BCDNA.GH03377"/>
    <property type="match status" value="1"/>
</dbReference>
<evidence type="ECO:0000313" key="3">
    <source>
        <dbReference type="EMBL" id="SCM59344.1"/>
    </source>
</evidence>
<dbReference type="SUPFAM" id="SSF55347">
    <property type="entry name" value="Glyceraldehyde-3-phosphate dehydrogenase-like, C-terminal domain"/>
    <property type="match status" value="1"/>
</dbReference>
<dbReference type="Gene3D" id="3.30.360.10">
    <property type="entry name" value="Dihydrodipicolinate Reductase, domain 2"/>
    <property type="match status" value="1"/>
</dbReference>
<dbReference type="Pfam" id="PF19051">
    <property type="entry name" value="GFO_IDH_MocA_C2"/>
    <property type="match status" value="1"/>
</dbReference>
<dbReference type="PANTHER" id="PTHR43818:SF10">
    <property type="entry name" value="NADH-DEPENDENT DEHYDROGENASE-RELATED"/>
    <property type="match status" value="1"/>
</dbReference>
<sequence>MSISRRIFLKTAAITTAGITIAPNTILGKSHGHLAPSDKINIAGIGVGGVGRRNLANMKTENIVALCDVDWKYAAKTFSDYPKAQRFKDWRQMFDKMGKSIDAIMVATPDHTHAGVAAHAITLGKHTYVQKPLAHSVYESRLLTKLAKKYKVATQMGNQGNSFDWCRQIAEWVQSGIIGDVYEVHTWTDRPIWPQGLSEPKGGPAIPADLDWDLFIGPAQKRPYNPAYTPWNWRGFWDFGTGALGDMACHIMDPLYWALDLKYPTSVSASSTLSNLYSPPQAQVVTYKFPARPPKEKVNMPELKVYWYDGGLLPDRPSELKDGEMMGDENGGIILIGTKGKIMTGCYGMNPTLLPTSKMADFTQPEPTIPRVKGGNGNIWATNAHEQDWIRACKESPSSRRESSSNFQFSGPFNEMVVMGVLATRLSGLQGLHRELQWDGENMRFSNISPNDKIKIVTVDEYAVIDGDPKFDRRFAEFNALDMANEWIKHTYHNGFSLPAMPNS</sequence>
<gene>
    <name evidence="3" type="ORF">ING2E5A_2548</name>
</gene>